<reference evidence="1 2" key="1">
    <citation type="submission" date="2017-09" db="EMBL/GenBank/DDBJ databases">
        <authorList>
            <person name="Ehlers B."/>
            <person name="Leendertz F.H."/>
        </authorList>
    </citation>
    <scope>NUCLEOTIDE SEQUENCE [LARGE SCALE GENOMIC DNA]</scope>
    <source>
        <strain evidence="1 2">DSM 27208</strain>
    </source>
</reference>
<evidence type="ECO:0000313" key="2">
    <source>
        <dbReference type="Proteomes" id="UP000219453"/>
    </source>
</evidence>
<dbReference type="Proteomes" id="UP000219453">
    <property type="component" value="Unassembled WGS sequence"/>
</dbReference>
<protein>
    <recommendedName>
        <fullName evidence="3">CTP synthetase</fullName>
    </recommendedName>
</protein>
<gene>
    <name evidence="1" type="ORF">SAMN06269185_3257</name>
</gene>
<dbReference type="OrthoDB" id="302988at2157"/>
<proteinExistence type="predicted"/>
<dbReference type="InterPro" id="IPR055550">
    <property type="entry name" value="DUF7126"/>
</dbReference>
<dbReference type="EMBL" id="OBEJ01000008">
    <property type="protein sequence ID" value="SNZ18129.1"/>
    <property type="molecule type" value="Genomic_DNA"/>
</dbReference>
<dbReference type="AlphaFoldDB" id="A0A285P8Q1"/>
<keyword evidence="2" id="KW-1185">Reference proteome</keyword>
<dbReference type="Pfam" id="PF23443">
    <property type="entry name" value="DUF7126"/>
    <property type="match status" value="1"/>
</dbReference>
<dbReference type="RefSeq" id="WP_097010136.1">
    <property type="nucleotide sequence ID" value="NZ_OBEJ01000008.1"/>
</dbReference>
<organism evidence="1 2">
    <name type="scientific">Natronoarchaeum philippinense</name>
    <dbReference type="NCBI Taxonomy" id="558529"/>
    <lineage>
        <taxon>Archaea</taxon>
        <taxon>Methanobacteriati</taxon>
        <taxon>Methanobacteriota</taxon>
        <taxon>Stenosarchaea group</taxon>
        <taxon>Halobacteria</taxon>
        <taxon>Halobacteriales</taxon>
        <taxon>Natronoarchaeaceae</taxon>
    </lineage>
</organism>
<evidence type="ECO:0000313" key="1">
    <source>
        <dbReference type="EMBL" id="SNZ18129.1"/>
    </source>
</evidence>
<name>A0A285P8Q1_NATPI</name>
<evidence type="ECO:0008006" key="3">
    <source>
        <dbReference type="Google" id="ProtNLM"/>
    </source>
</evidence>
<sequence>MKAILVGPDADDLAEHLGDNGVDVAPIDGVATRPKLEEAGVHDADLFVLTDVGQATAIPIVKDLNDDVRVVVYDRNSLPEFVSGQADLAVDPALLGPEAVAEELAAD</sequence>
<accession>A0A285P8Q1</accession>